<keyword evidence="12" id="KW-0472">Membrane</keyword>
<dbReference type="PROSITE" id="PS00086">
    <property type="entry name" value="CYTOCHROME_P450"/>
    <property type="match status" value="2"/>
</dbReference>
<dbReference type="InterPro" id="IPR017972">
    <property type="entry name" value="Cyt_P450_CS"/>
</dbReference>
<dbReference type="InterPro" id="IPR001128">
    <property type="entry name" value="Cyt_P450"/>
</dbReference>
<keyword evidence="10 13" id="KW-0408">Iron</keyword>
<evidence type="ECO:0000256" key="11">
    <source>
        <dbReference type="ARBA" id="ARBA00023033"/>
    </source>
</evidence>
<comment type="cofactor">
    <cofactor evidence="1 13">
        <name>heme</name>
        <dbReference type="ChEBI" id="CHEBI:30413"/>
    </cofactor>
</comment>
<dbReference type="PANTHER" id="PTHR46300">
    <property type="entry name" value="P450, PUTATIVE (EUROFUNG)-RELATED-RELATED"/>
    <property type="match status" value="1"/>
</dbReference>
<dbReference type="GO" id="GO:0016705">
    <property type="term" value="F:oxidoreductase activity, acting on paired donors, with incorporation or reduction of molecular oxygen"/>
    <property type="evidence" value="ECO:0007669"/>
    <property type="project" value="InterPro"/>
</dbReference>
<dbReference type="InterPro" id="IPR036396">
    <property type="entry name" value="Cyt_P450_sf"/>
</dbReference>
<dbReference type="PRINTS" id="PR00385">
    <property type="entry name" value="P450"/>
</dbReference>
<dbReference type="EMBL" id="JAPEVG010000198">
    <property type="protein sequence ID" value="KAJ8474117.1"/>
    <property type="molecule type" value="Genomic_DNA"/>
</dbReference>
<evidence type="ECO:0000256" key="1">
    <source>
        <dbReference type="ARBA" id="ARBA00001971"/>
    </source>
</evidence>
<evidence type="ECO:0000256" key="7">
    <source>
        <dbReference type="ARBA" id="ARBA00022723"/>
    </source>
</evidence>
<evidence type="ECO:0000313" key="15">
    <source>
        <dbReference type="Proteomes" id="UP001215151"/>
    </source>
</evidence>
<protein>
    <recommendedName>
        <fullName evidence="16">Cytochrome P450</fullName>
    </recommendedName>
</protein>
<keyword evidence="11" id="KW-0503">Monooxygenase</keyword>
<gene>
    <name evidence="14" type="ORF">ONZ51_g7418</name>
</gene>
<dbReference type="Proteomes" id="UP001215151">
    <property type="component" value="Unassembled WGS sequence"/>
</dbReference>
<keyword evidence="8" id="KW-1133">Transmembrane helix</keyword>
<dbReference type="CDD" id="cd11065">
    <property type="entry name" value="CYP64-like"/>
    <property type="match status" value="2"/>
</dbReference>
<proteinExistence type="inferred from homology"/>
<dbReference type="PANTHER" id="PTHR46300:SF7">
    <property type="entry name" value="P450, PUTATIVE (EUROFUNG)-RELATED"/>
    <property type="match status" value="1"/>
</dbReference>
<evidence type="ECO:0000256" key="13">
    <source>
        <dbReference type="PIRSR" id="PIRSR602401-1"/>
    </source>
</evidence>
<organism evidence="14 15">
    <name type="scientific">Trametes cubensis</name>
    <dbReference type="NCBI Taxonomy" id="1111947"/>
    <lineage>
        <taxon>Eukaryota</taxon>
        <taxon>Fungi</taxon>
        <taxon>Dikarya</taxon>
        <taxon>Basidiomycota</taxon>
        <taxon>Agaricomycotina</taxon>
        <taxon>Agaricomycetes</taxon>
        <taxon>Polyporales</taxon>
        <taxon>Polyporaceae</taxon>
        <taxon>Trametes</taxon>
    </lineage>
</organism>
<evidence type="ECO:0000256" key="6">
    <source>
        <dbReference type="ARBA" id="ARBA00022692"/>
    </source>
</evidence>
<evidence type="ECO:0008006" key="16">
    <source>
        <dbReference type="Google" id="ProtNLM"/>
    </source>
</evidence>
<keyword evidence="5 13" id="KW-0349">Heme</keyword>
<accession>A0AAD7TQ50</accession>
<sequence length="1001" mass="112872">MDYWASDHRIASLHGALFILLLCLLPIALRALRGRPRLPPGPNGLPVIGNKFDLASEATWIALRDLSRKYGDVISLRALGETIIVTVLNSMTAATELLEKRSIHSGRPSSIISLSEMLGWNFSFGFKGYTDEWRRERRLLWQYFHPNTVQHWHAVQLREARRFLQYLLRNQCELNDIIKLSLCRALLGATYGIPAKDVKMRHVDLLTEGETGISEAYDPASFHITWLMRNLPSWLLTAGLKGKLARWRSQSKAVVEVPFEDWQNALKQGVAESSMLSDLLGIAPLPTQVTREIGDKDKAKAVAATAFFAGSDTTVGTFHAFFCAMILYPEIQKRAQEELDAVVGSDRLPEHADRPSLPYINALIKELIRWYNILPLGLPHCSLEDDKYRGWDIPRGSTVVANLWAILHDDERYPEPDTFKPERFLKNGQIDEDVLDPGSVVFGFGRRFCPGKHFADDTIFINIASVLHAFDIMPALDGQGEPIPVVPKIVPGFVSYVLILSVWQHLLMRLLENLGAIQVFNPRAIEHVRVSSAVRVRRSLAHVWAKRKRCLPPGPPGLPLLGNVYDISQDAPWVSYRDLAAQYGDVICVLLVGHPVIVLNSTDADADLLEKRSAIYSDRPKSLVSLSRLLHWIWMFSVKPYGDDWRDSRRLLWQSIQPSTVAQWHPIQLRESRHFLRYLLQGNYDLQEAIRLSLCRTLLSVAYGLPAEYVDGRYVDLLREADNTLTQALDPAVMFIPFLRYLPSWFPGGGWKSGIERWRAVAVLTRDLPYQDTLQAMQNGKAEPSLLSELLGDLDTMGEIDEECVKGVCSTMFVAGADTTASLFHAFFCAMVLHPEAQQRAQAELDAVIGLDRLPEHADKPSCPYVSALVKELLRWHPVSPLGVAHRYATVMTNIWAIMRDPERFPEPDRFRPERFLKEGELDSDVLDPSDIVFGSGRRICPGRYFAEDALFINIASVLHVFNITPALNENGIPVAVEYKIGAGLISYVTTPELFFVLNRS</sequence>
<keyword evidence="6" id="KW-0812">Transmembrane</keyword>
<dbReference type="Pfam" id="PF00067">
    <property type="entry name" value="p450"/>
    <property type="match status" value="2"/>
</dbReference>
<keyword evidence="15" id="KW-1185">Reference proteome</keyword>
<evidence type="ECO:0000313" key="14">
    <source>
        <dbReference type="EMBL" id="KAJ8474117.1"/>
    </source>
</evidence>
<evidence type="ECO:0000256" key="12">
    <source>
        <dbReference type="ARBA" id="ARBA00023136"/>
    </source>
</evidence>
<dbReference type="Gene3D" id="1.10.630.10">
    <property type="entry name" value="Cytochrome P450"/>
    <property type="match status" value="2"/>
</dbReference>
<comment type="caution">
    <text evidence="14">The sequence shown here is derived from an EMBL/GenBank/DDBJ whole genome shotgun (WGS) entry which is preliminary data.</text>
</comment>
<dbReference type="GO" id="GO:0004497">
    <property type="term" value="F:monooxygenase activity"/>
    <property type="evidence" value="ECO:0007669"/>
    <property type="project" value="UniProtKB-KW"/>
</dbReference>
<comment type="pathway">
    <text evidence="3">Secondary metabolite biosynthesis.</text>
</comment>
<keyword evidence="7 13" id="KW-0479">Metal-binding</keyword>
<evidence type="ECO:0000256" key="9">
    <source>
        <dbReference type="ARBA" id="ARBA00023002"/>
    </source>
</evidence>
<evidence type="ECO:0000256" key="10">
    <source>
        <dbReference type="ARBA" id="ARBA00023004"/>
    </source>
</evidence>
<evidence type="ECO:0000256" key="5">
    <source>
        <dbReference type="ARBA" id="ARBA00022617"/>
    </source>
</evidence>
<dbReference type="AlphaFoldDB" id="A0AAD7TQ50"/>
<dbReference type="GO" id="GO:0016020">
    <property type="term" value="C:membrane"/>
    <property type="evidence" value="ECO:0007669"/>
    <property type="project" value="UniProtKB-SubCell"/>
</dbReference>
<dbReference type="InterPro" id="IPR050364">
    <property type="entry name" value="Cytochrome_P450_fung"/>
</dbReference>
<comment type="similarity">
    <text evidence="4">Belongs to the cytochrome P450 family.</text>
</comment>
<dbReference type="InterPro" id="IPR002401">
    <property type="entry name" value="Cyt_P450_E_grp-I"/>
</dbReference>
<dbReference type="SUPFAM" id="SSF48264">
    <property type="entry name" value="Cytochrome P450"/>
    <property type="match status" value="2"/>
</dbReference>
<comment type="subcellular location">
    <subcellularLocation>
        <location evidence="2">Membrane</location>
        <topology evidence="2">Single-pass membrane protein</topology>
    </subcellularLocation>
</comment>
<evidence type="ECO:0000256" key="8">
    <source>
        <dbReference type="ARBA" id="ARBA00022989"/>
    </source>
</evidence>
<evidence type="ECO:0000256" key="4">
    <source>
        <dbReference type="ARBA" id="ARBA00010617"/>
    </source>
</evidence>
<dbReference type="PRINTS" id="PR00463">
    <property type="entry name" value="EP450I"/>
</dbReference>
<evidence type="ECO:0000256" key="3">
    <source>
        <dbReference type="ARBA" id="ARBA00005179"/>
    </source>
</evidence>
<reference evidence="14" key="1">
    <citation type="submission" date="2022-11" db="EMBL/GenBank/DDBJ databases">
        <title>Genome Sequence of Cubamyces cubensis.</title>
        <authorList>
            <person name="Buettner E."/>
        </authorList>
    </citation>
    <scope>NUCLEOTIDE SEQUENCE</scope>
    <source>
        <strain evidence="14">MPL-01</strain>
    </source>
</reference>
<keyword evidence="9" id="KW-0560">Oxidoreductase</keyword>
<dbReference type="GO" id="GO:0020037">
    <property type="term" value="F:heme binding"/>
    <property type="evidence" value="ECO:0007669"/>
    <property type="project" value="InterPro"/>
</dbReference>
<dbReference type="GO" id="GO:0005506">
    <property type="term" value="F:iron ion binding"/>
    <property type="evidence" value="ECO:0007669"/>
    <property type="project" value="InterPro"/>
</dbReference>
<feature type="binding site" description="axial binding residue" evidence="13">
    <location>
        <position position="449"/>
    </location>
    <ligand>
        <name>heme</name>
        <dbReference type="ChEBI" id="CHEBI:30413"/>
    </ligand>
    <ligandPart>
        <name>Fe</name>
        <dbReference type="ChEBI" id="CHEBI:18248"/>
    </ligandPart>
</feature>
<evidence type="ECO:0000256" key="2">
    <source>
        <dbReference type="ARBA" id="ARBA00004167"/>
    </source>
</evidence>
<name>A0AAD7TQ50_9APHY</name>